<dbReference type="GO" id="GO:0016020">
    <property type="term" value="C:membrane"/>
    <property type="evidence" value="ECO:0007669"/>
    <property type="project" value="UniProtKB-SubCell"/>
</dbReference>
<evidence type="ECO:0000256" key="4">
    <source>
        <dbReference type="ARBA" id="ARBA00022679"/>
    </source>
</evidence>
<dbReference type="PANTHER" id="PTHR31595">
    <property type="entry name" value="LONG-CHAIN-ALCOHOL O-FATTY-ACYLTRANSFERASE 3-RELATED"/>
    <property type="match status" value="1"/>
</dbReference>
<protein>
    <recommendedName>
        <fullName evidence="9">Wax synthase domain-containing protein</fullName>
    </recommendedName>
</protein>
<sequence length="456" mass="50960">MQLAPAVNDFVTSRLPPAVHTFLASPAVRDFQAWLTKPPFGPLNAVHEARLRGREWNRWAQPAYTLASLPLLLQGYLIVKPGTRPQRATLGVLGLAMYIPCWLEFRISDPGFNMANAGLTLYAFFVVAKYLEWSCLVGPLVDPRLLHNPAPTAKTRFLSALDLTTNFRNVGLGSIGLDHSLGPRNSKLKDYHYAHPRWRPRGPLGTVMRHVWAAVWRYAFADVVLAFMRTLGEDTLCAPGGHPNSIDAFISQWEGPQRIAAVIFATGLMATVTALYLGAAHHTIAAISVSTLYETSAWDFPIFNSPLLSTSINEMWSRRWQQVIRHYMAVQSMMVMAVLPRFLRGRVTYMLLVFHFSGLLHIIGHLGMEPVPDLFRIYAFFMVSGFGCVAERAFRSITGRRVRGVVGWIWTWTFLITSGRLISDAWLDVGFPVLYTRAPRLGLGDALVTAIGLTPK</sequence>
<comment type="pathway">
    <text evidence="2">Secondary metabolite biosynthesis.</text>
</comment>
<reference evidence="10" key="2">
    <citation type="submission" date="2023-06" db="EMBL/GenBank/DDBJ databases">
        <authorList>
            <person name="Kobayashi Y."/>
            <person name="Kayamori A."/>
            <person name="Aoki K."/>
            <person name="Shiwa Y."/>
            <person name="Fujita N."/>
            <person name="Sugita T."/>
            <person name="Iwasaki W."/>
            <person name="Tanaka N."/>
            <person name="Takashima M."/>
        </authorList>
    </citation>
    <scope>NUCLEOTIDE SEQUENCE</scope>
    <source>
        <strain evidence="10">HIS016</strain>
    </source>
</reference>
<keyword evidence="7 8" id="KW-0472">Membrane</keyword>
<feature type="transmembrane region" description="Helical" evidence="8">
    <location>
        <begin position="374"/>
        <end position="394"/>
    </location>
</feature>
<name>A0AAD3YCE7_9TREE</name>
<dbReference type="InterPro" id="IPR044851">
    <property type="entry name" value="Wax_synthase"/>
</dbReference>
<keyword evidence="4" id="KW-0808">Transferase</keyword>
<keyword evidence="6 8" id="KW-1133">Transmembrane helix</keyword>
<evidence type="ECO:0000256" key="5">
    <source>
        <dbReference type="ARBA" id="ARBA00022692"/>
    </source>
</evidence>
<organism evidence="10 11">
    <name type="scientific">Cutaneotrichosporon spelunceum</name>
    <dbReference type="NCBI Taxonomy" id="1672016"/>
    <lineage>
        <taxon>Eukaryota</taxon>
        <taxon>Fungi</taxon>
        <taxon>Dikarya</taxon>
        <taxon>Basidiomycota</taxon>
        <taxon>Agaricomycotina</taxon>
        <taxon>Tremellomycetes</taxon>
        <taxon>Trichosporonales</taxon>
        <taxon>Trichosporonaceae</taxon>
        <taxon>Cutaneotrichosporon</taxon>
    </lineage>
</organism>
<dbReference type="Proteomes" id="UP001222932">
    <property type="component" value="Unassembled WGS sequence"/>
</dbReference>
<comment type="caution">
    <text evidence="10">The sequence shown here is derived from an EMBL/GenBank/DDBJ whole genome shotgun (WGS) entry which is preliminary data.</text>
</comment>
<dbReference type="GO" id="GO:0008374">
    <property type="term" value="F:O-acyltransferase activity"/>
    <property type="evidence" value="ECO:0007669"/>
    <property type="project" value="InterPro"/>
</dbReference>
<keyword evidence="11" id="KW-1185">Reference proteome</keyword>
<comment type="similarity">
    <text evidence="3">Belongs to the wax synthase family.</text>
</comment>
<dbReference type="AlphaFoldDB" id="A0AAD3YCE7"/>
<evidence type="ECO:0000313" key="10">
    <source>
        <dbReference type="EMBL" id="GMK57996.1"/>
    </source>
</evidence>
<evidence type="ECO:0000256" key="2">
    <source>
        <dbReference type="ARBA" id="ARBA00005179"/>
    </source>
</evidence>
<keyword evidence="5 8" id="KW-0812">Transmembrane</keyword>
<evidence type="ECO:0000256" key="8">
    <source>
        <dbReference type="SAM" id="Phobius"/>
    </source>
</evidence>
<accession>A0AAD3YCE7</accession>
<evidence type="ECO:0000313" key="11">
    <source>
        <dbReference type="Proteomes" id="UP001222932"/>
    </source>
</evidence>
<proteinExistence type="inferred from homology"/>
<dbReference type="PANTHER" id="PTHR31595:SF57">
    <property type="entry name" value="OS04G0481900 PROTEIN"/>
    <property type="match status" value="1"/>
</dbReference>
<evidence type="ECO:0000256" key="7">
    <source>
        <dbReference type="ARBA" id="ARBA00023136"/>
    </source>
</evidence>
<feature type="transmembrane region" description="Helical" evidence="8">
    <location>
        <begin position="259"/>
        <end position="279"/>
    </location>
</feature>
<feature type="domain" description="Wax synthase" evidence="9">
    <location>
        <begin position="301"/>
        <end position="382"/>
    </location>
</feature>
<dbReference type="InterPro" id="IPR032805">
    <property type="entry name" value="Wax_synthase_dom"/>
</dbReference>
<dbReference type="EMBL" id="BTCM01000005">
    <property type="protein sequence ID" value="GMK57996.1"/>
    <property type="molecule type" value="Genomic_DNA"/>
</dbReference>
<comment type="subcellular location">
    <subcellularLocation>
        <location evidence="1">Membrane</location>
        <topology evidence="1">Multi-pass membrane protein</topology>
    </subcellularLocation>
</comment>
<evidence type="ECO:0000256" key="3">
    <source>
        <dbReference type="ARBA" id="ARBA00007282"/>
    </source>
</evidence>
<dbReference type="Pfam" id="PF13813">
    <property type="entry name" value="MBOAT_2"/>
    <property type="match status" value="1"/>
</dbReference>
<evidence type="ECO:0000259" key="9">
    <source>
        <dbReference type="Pfam" id="PF13813"/>
    </source>
</evidence>
<dbReference type="GO" id="GO:0006629">
    <property type="term" value="P:lipid metabolic process"/>
    <property type="evidence" value="ECO:0007669"/>
    <property type="project" value="InterPro"/>
</dbReference>
<evidence type="ECO:0000256" key="1">
    <source>
        <dbReference type="ARBA" id="ARBA00004141"/>
    </source>
</evidence>
<reference evidence="10" key="1">
    <citation type="journal article" date="2023" name="BMC Genomics">
        <title>Chromosome-level genome assemblies of Cutaneotrichosporon spp. (Trichosporonales, Basidiomycota) reveal imbalanced evolution between nucleotide sequences and chromosome synteny.</title>
        <authorList>
            <person name="Kobayashi Y."/>
            <person name="Kayamori A."/>
            <person name="Aoki K."/>
            <person name="Shiwa Y."/>
            <person name="Matsutani M."/>
            <person name="Fujita N."/>
            <person name="Sugita T."/>
            <person name="Iwasaki W."/>
            <person name="Tanaka N."/>
            <person name="Takashima M."/>
        </authorList>
    </citation>
    <scope>NUCLEOTIDE SEQUENCE</scope>
    <source>
        <strain evidence="10">HIS016</strain>
    </source>
</reference>
<feature type="transmembrane region" description="Helical" evidence="8">
    <location>
        <begin position="349"/>
        <end position="368"/>
    </location>
</feature>
<evidence type="ECO:0000256" key="6">
    <source>
        <dbReference type="ARBA" id="ARBA00022989"/>
    </source>
</evidence>
<gene>
    <name evidence="10" type="ORF">CspeluHIS016_0500280</name>
</gene>